<dbReference type="SFLD" id="SFLDS00003">
    <property type="entry name" value="Haloacid_Dehalogenase"/>
    <property type="match status" value="1"/>
</dbReference>
<keyword evidence="2 14" id="KW-0813">Transport</keyword>
<dbReference type="Gene3D" id="3.40.1110.10">
    <property type="entry name" value="Calcium-transporting ATPase, cytoplasmic domain N"/>
    <property type="match status" value="1"/>
</dbReference>
<keyword evidence="12 14" id="KW-0406">Ion transport</keyword>
<evidence type="ECO:0000313" key="17">
    <source>
        <dbReference type="EMBL" id="EST45438.1"/>
    </source>
</evidence>
<evidence type="ECO:0000256" key="5">
    <source>
        <dbReference type="ARBA" id="ARBA00022723"/>
    </source>
</evidence>
<evidence type="ECO:0000313" key="19">
    <source>
        <dbReference type="Proteomes" id="UP000018208"/>
    </source>
</evidence>
<dbReference type="Gene3D" id="2.70.150.10">
    <property type="entry name" value="Calcium-transporting ATPase, cytoplasmic transduction domain A"/>
    <property type="match status" value="1"/>
</dbReference>
<evidence type="ECO:0000256" key="10">
    <source>
        <dbReference type="ARBA" id="ARBA00022967"/>
    </source>
</evidence>
<dbReference type="InterPro" id="IPR008250">
    <property type="entry name" value="ATPase_P-typ_transduc_dom_A_sf"/>
</dbReference>
<evidence type="ECO:0000256" key="11">
    <source>
        <dbReference type="ARBA" id="ARBA00022989"/>
    </source>
</evidence>
<dbReference type="Pfam" id="PF00690">
    <property type="entry name" value="Cation_ATPase_N"/>
    <property type="match status" value="1"/>
</dbReference>
<dbReference type="PRINTS" id="PR00121">
    <property type="entry name" value="NAKATPASE"/>
</dbReference>
<feature type="transmembrane region" description="Helical" evidence="14">
    <location>
        <begin position="317"/>
        <end position="343"/>
    </location>
</feature>
<keyword evidence="19" id="KW-1185">Reference proteome</keyword>
<feature type="coiled-coil region" evidence="15">
    <location>
        <begin position="1034"/>
        <end position="1063"/>
    </location>
</feature>
<dbReference type="SUPFAM" id="SSF81653">
    <property type="entry name" value="Calcium ATPase, transduction domain A"/>
    <property type="match status" value="1"/>
</dbReference>
<keyword evidence="10" id="KW-1278">Translocase</keyword>
<dbReference type="GO" id="GO:0005388">
    <property type="term" value="F:P-type calcium transporter activity"/>
    <property type="evidence" value="ECO:0007669"/>
    <property type="project" value="UniProtKB-EC"/>
</dbReference>
<evidence type="ECO:0000256" key="8">
    <source>
        <dbReference type="ARBA" id="ARBA00022840"/>
    </source>
</evidence>
<dbReference type="SUPFAM" id="SSF81660">
    <property type="entry name" value="Metal cation-transporting ATPase, ATP-binding domain N"/>
    <property type="match status" value="1"/>
</dbReference>
<dbReference type="Pfam" id="PF08282">
    <property type="entry name" value="Hydrolase_3"/>
    <property type="match status" value="1"/>
</dbReference>
<dbReference type="Pfam" id="PF13246">
    <property type="entry name" value="Cation_ATPase"/>
    <property type="match status" value="1"/>
</dbReference>
<dbReference type="Pfam" id="PF00122">
    <property type="entry name" value="E1-E2_ATPase"/>
    <property type="match status" value="1"/>
</dbReference>
<dbReference type="InterPro" id="IPR023298">
    <property type="entry name" value="ATPase_P-typ_TM_dom_sf"/>
</dbReference>
<evidence type="ECO:0000256" key="12">
    <source>
        <dbReference type="ARBA" id="ARBA00023065"/>
    </source>
</evidence>
<name>V6LMK1_9EUKA</name>
<comment type="function">
    <text evidence="14">Catalyzes the hydrolysis of ATP coupled with the transport of calcium.</text>
</comment>
<dbReference type="InterPro" id="IPR044492">
    <property type="entry name" value="P_typ_ATPase_HD_dom"/>
</dbReference>
<dbReference type="InterPro" id="IPR006408">
    <property type="entry name" value="P-type_ATPase_IIB"/>
</dbReference>
<protein>
    <recommendedName>
        <fullName evidence="14">Calcium-transporting ATPase</fullName>
        <ecNumber evidence="14">7.2.2.10</ecNumber>
    </recommendedName>
</protein>
<keyword evidence="11 14" id="KW-1133">Transmembrane helix</keyword>
<feature type="transmembrane region" description="Helical" evidence="14">
    <location>
        <begin position="93"/>
        <end position="112"/>
    </location>
</feature>
<dbReference type="PRINTS" id="PR00119">
    <property type="entry name" value="CATATPASE"/>
</dbReference>
<dbReference type="SFLD" id="SFLDF00027">
    <property type="entry name" value="p-type_atpase"/>
    <property type="match status" value="1"/>
</dbReference>
<dbReference type="EC" id="7.2.2.10" evidence="14"/>
<keyword evidence="7 14" id="KW-0106">Calcium</keyword>
<reference evidence="17 18" key="1">
    <citation type="journal article" date="2014" name="PLoS Genet.">
        <title>The Genome of Spironucleus salmonicida Highlights a Fish Pathogen Adapted to Fluctuating Environments.</title>
        <authorList>
            <person name="Xu F."/>
            <person name="Jerlstrom-Hultqvist J."/>
            <person name="Einarsson E."/>
            <person name="Astvaldsson A."/>
            <person name="Svard S.G."/>
            <person name="Andersson J.O."/>
        </authorList>
    </citation>
    <scope>NUCLEOTIDE SEQUENCE</scope>
    <source>
        <strain evidence="18">ATCC 50377</strain>
    </source>
</reference>
<evidence type="ECO:0000256" key="6">
    <source>
        <dbReference type="ARBA" id="ARBA00022741"/>
    </source>
</evidence>
<keyword evidence="9" id="KW-0460">Magnesium</keyword>
<keyword evidence="13 14" id="KW-0472">Membrane</keyword>
<comment type="similarity">
    <text evidence="14">Belongs to the cation transport ATPase (P-type) (TC 3.A.3) family.</text>
</comment>
<dbReference type="NCBIfam" id="TIGR01517">
    <property type="entry name" value="ATPase-IIB_Ca"/>
    <property type="match status" value="1"/>
</dbReference>
<keyword evidence="15" id="KW-0175">Coiled coil</keyword>
<evidence type="ECO:0000256" key="13">
    <source>
        <dbReference type="ARBA" id="ARBA00023136"/>
    </source>
</evidence>
<dbReference type="Gene3D" id="3.40.50.1000">
    <property type="entry name" value="HAD superfamily/HAD-like"/>
    <property type="match status" value="1"/>
</dbReference>
<dbReference type="InterPro" id="IPR004014">
    <property type="entry name" value="ATPase_P-typ_cation-transptr_N"/>
</dbReference>
<evidence type="ECO:0000256" key="14">
    <source>
        <dbReference type="RuleBase" id="RU361146"/>
    </source>
</evidence>
<dbReference type="InterPro" id="IPR036412">
    <property type="entry name" value="HAD-like_sf"/>
</dbReference>
<feature type="transmembrane region" description="Helical" evidence="14">
    <location>
        <begin position="124"/>
        <end position="142"/>
    </location>
</feature>
<feature type="transmembrane region" description="Helical" evidence="14">
    <location>
        <begin position="276"/>
        <end position="297"/>
    </location>
</feature>
<dbReference type="VEuPathDB" id="GiardiaDB:SS50377_25837"/>
<dbReference type="Proteomes" id="UP000018208">
    <property type="component" value="Unassembled WGS sequence"/>
</dbReference>
<dbReference type="SUPFAM" id="SSF56784">
    <property type="entry name" value="HAD-like"/>
    <property type="match status" value="1"/>
</dbReference>
<dbReference type="SMART" id="SM00831">
    <property type="entry name" value="Cation_ATPase_N"/>
    <property type="match status" value="1"/>
</dbReference>
<dbReference type="GO" id="GO:0012505">
    <property type="term" value="C:endomembrane system"/>
    <property type="evidence" value="ECO:0007669"/>
    <property type="project" value="UniProtKB-SubCell"/>
</dbReference>
<evidence type="ECO:0000256" key="2">
    <source>
        <dbReference type="ARBA" id="ARBA00022448"/>
    </source>
</evidence>
<evidence type="ECO:0000259" key="16">
    <source>
        <dbReference type="SMART" id="SM00831"/>
    </source>
</evidence>
<dbReference type="InterPro" id="IPR023299">
    <property type="entry name" value="ATPase_P-typ_cyto_dom_N"/>
</dbReference>
<dbReference type="SFLD" id="SFLDG00002">
    <property type="entry name" value="C1.7:_P-type_atpase_like"/>
    <property type="match status" value="1"/>
</dbReference>
<keyword evidence="8 14" id="KW-0067">ATP-binding</keyword>
<evidence type="ECO:0000256" key="3">
    <source>
        <dbReference type="ARBA" id="ARBA00022568"/>
    </source>
</evidence>
<dbReference type="InterPro" id="IPR059000">
    <property type="entry name" value="ATPase_P-type_domA"/>
</dbReference>
<dbReference type="Pfam" id="PF00689">
    <property type="entry name" value="Cation_ATPase_C"/>
    <property type="match status" value="1"/>
</dbReference>
<dbReference type="Gene3D" id="1.20.1110.10">
    <property type="entry name" value="Calcium-transporting ATPase, transmembrane domain"/>
    <property type="match status" value="1"/>
</dbReference>
<dbReference type="GO" id="GO:0046872">
    <property type="term" value="F:metal ion binding"/>
    <property type="evidence" value="ECO:0007669"/>
    <property type="project" value="UniProtKB-KW"/>
</dbReference>
<reference evidence="18" key="2">
    <citation type="submission" date="2020-12" db="EMBL/GenBank/DDBJ databases">
        <title>New Spironucleus salmonicida genome in near-complete chromosomes.</title>
        <authorList>
            <person name="Xu F."/>
            <person name="Kurt Z."/>
            <person name="Jimenez-Gonzalez A."/>
            <person name="Astvaldsson A."/>
            <person name="Andersson J.O."/>
            <person name="Svard S.G."/>
        </authorList>
    </citation>
    <scope>NUCLEOTIDE SEQUENCE</scope>
    <source>
        <strain evidence="18">ATCC 50377</strain>
    </source>
</reference>
<dbReference type="GO" id="GO:0016887">
    <property type="term" value="F:ATP hydrolysis activity"/>
    <property type="evidence" value="ECO:0007669"/>
    <property type="project" value="InterPro"/>
</dbReference>
<dbReference type="InterPro" id="IPR018303">
    <property type="entry name" value="ATPase_P-typ_P_site"/>
</dbReference>
<sequence length="1063" mass="117469">MTETIPLFDAEIASDYKYTATELRDIVKNRNKSKFTETFQSQEQVGHSLHTTALAGISQNTVQRRIQLFGRNLVAPPPSKPFWWLLLQPLKDLTMMILLVSAIISIILTTTVADPAELEWIDGVAILFAVVIVTLVTACNDYSKEKQFRKLNAVKDDKKVKVIRQSQQCEISIHDVVVGDIILLITGDQIPADGLLLTGSEIRVDESGMTGESNEIKKTPTGDCFMIGSSLITSGSGRMVITGVGENSIYGDILLTLQEEDTQTPLQEKLDILAKLIGYIGMGSAGLTFLTLAIKFFTSHDSEFLTVPKNYIVFVDYLILAITIIVVAVPEGLPLAVTISLAYSMKQMIVDQCLVRKLEACETMGGVSNICSDKTGTLTLNQMRVVRAKFGKQELSKGDEDFGKTVQKTISQEALNAYCLASSINSTAVIQKETHAKMKSKETTEKLVVVGNKTEGALILLTQEMGVNYQNIRDALVKNEDAEGAVAYKVDFSSERKRMTYVIKNDDLASKSSLNFGQTNLTALTKGAPDMLFPLVKNYISENGSIQQFTDEVKQSYIETMKVYAHAALRTFVLAYRTLDSSFDFSLPQNVTEEEYKIQQDKLNNKIESDLTLICLVGIEDPLRDGVKDAVARCHGAGITVRMVTGDNRDTAVAISKNANILPSDYVDSEDSKFVIEGPKFRELTDAQVDQLLPTLVCMARSSPKDKYRLVTRLRSKREIVAATGDGSNDAPQLKAADVGLAMGIAGTEVAKEASDIIIMDDNFCSIVRAVEWGRTVMSNVRKFVQFQLSVNVVALVIAFLGAAVLDESPLSSIQLLYVNLIMDSLGSLALATEFPASNVLEADPVSRSASLLAPGMIRNVLLVSTYQIIVMLLFLFPTPGNAITFVPQSIIDGVEYGLPGYLELAQIYRYTAIYNFFIFVQIFNEFNSRRINNELNIFAGLKKSPMFLIVIVFTIVVQVMIMLVPGMRDIFGVFTCGKHAMKQCVQSDVTGISLATWAISLGCAACIFIIHFIGRKFIKLDLEFKVSEKKILKDLQNDEKRRIKAEIKEQEKEQKLKAKNQE</sequence>
<dbReference type="GO" id="GO:0005886">
    <property type="term" value="C:plasma membrane"/>
    <property type="evidence" value="ECO:0007669"/>
    <property type="project" value="TreeGrafter"/>
</dbReference>
<feature type="domain" description="Cation-transporting P-type ATPase N-terminal" evidence="16">
    <location>
        <begin position="36"/>
        <end position="110"/>
    </location>
</feature>
<feature type="transmembrane region" description="Helical" evidence="14">
    <location>
        <begin position="817"/>
        <end position="837"/>
    </location>
</feature>
<gene>
    <name evidence="17" type="ORF">SS50377_14631</name>
    <name evidence="18" type="ORF">SS50377_25837</name>
</gene>
<evidence type="ECO:0000256" key="15">
    <source>
        <dbReference type="SAM" id="Coils"/>
    </source>
</evidence>
<dbReference type="FunFam" id="1.20.1110.10:FF:000036">
    <property type="entry name" value="Calcium-transporting ATPase"/>
    <property type="match status" value="1"/>
</dbReference>
<feature type="transmembrane region" description="Helical" evidence="14">
    <location>
        <begin position="946"/>
        <end position="965"/>
    </location>
</feature>
<dbReference type="PROSITE" id="PS00154">
    <property type="entry name" value="ATPASE_E1_E2"/>
    <property type="match status" value="1"/>
</dbReference>
<dbReference type="EMBL" id="KI546096">
    <property type="protein sequence ID" value="EST45438.1"/>
    <property type="molecule type" value="Genomic_DNA"/>
</dbReference>
<feature type="transmembrane region" description="Helical" evidence="14">
    <location>
        <begin position="995"/>
        <end position="1015"/>
    </location>
</feature>
<dbReference type="InterPro" id="IPR006068">
    <property type="entry name" value="ATPase_P-typ_cation-transptr_C"/>
</dbReference>
<organism evidence="17">
    <name type="scientific">Spironucleus salmonicida</name>
    <dbReference type="NCBI Taxonomy" id="348837"/>
    <lineage>
        <taxon>Eukaryota</taxon>
        <taxon>Metamonada</taxon>
        <taxon>Diplomonadida</taxon>
        <taxon>Hexamitidae</taxon>
        <taxon>Hexamitinae</taxon>
        <taxon>Spironucleus</taxon>
    </lineage>
</organism>
<evidence type="ECO:0000256" key="1">
    <source>
        <dbReference type="ARBA" id="ARBA00004127"/>
    </source>
</evidence>
<evidence type="ECO:0000256" key="7">
    <source>
        <dbReference type="ARBA" id="ARBA00022837"/>
    </source>
</evidence>
<keyword evidence="6 14" id="KW-0547">Nucleotide-binding</keyword>
<dbReference type="FunFam" id="3.40.50.1000:FF:000193">
    <property type="entry name" value="Plasma membrane calcium-transporting ATPase 2"/>
    <property type="match status" value="1"/>
</dbReference>
<keyword evidence="5" id="KW-0479">Metal-binding</keyword>
<feature type="transmembrane region" description="Helical" evidence="14">
    <location>
        <begin position="784"/>
        <end position="805"/>
    </location>
</feature>
<comment type="caution">
    <text evidence="14">Lacks conserved residue(s) required for the propagation of feature annotation.</text>
</comment>
<accession>V6LMK1</accession>
<keyword evidence="3 14" id="KW-0109">Calcium transport</keyword>
<dbReference type="GO" id="GO:0005524">
    <property type="term" value="F:ATP binding"/>
    <property type="evidence" value="ECO:0007669"/>
    <property type="project" value="UniProtKB-KW"/>
</dbReference>
<dbReference type="PANTHER" id="PTHR24093:SF369">
    <property type="entry name" value="CALCIUM-TRANSPORTING ATPASE"/>
    <property type="match status" value="1"/>
</dbReference>
<evidence type="ECO:0000256" key="9">
    <source>
        <dbReference type="ARBA" id="ARBA00022842"/>
    </source>
</evidence>
<comment type="catalytic activity">
    <reaction evidence="14">
        <text>Ca(2+)(in) + ATP + H2O = Ca(2+)(out) + ADP + phosphate + H(+)</text>
        <dbReference type="Rhea" id="RHEA:18105"/>
        <dbReference type="ChEBI" id="CHEBI:15377"/>
        <dbReference type="ChEBI" id="CHEBI:15378"/>
        <dbReference type="ChEBI" id="CHEBI:29108"/>
        <dbReference type="ChEBI" id="CHEBI:30616"/>
        <dbReference type="ChEBI" id="CHEBI:43474"/>
        <dbReference type="ChEBI" id="CHEBI:456216"/>
        <dbReference type="EC" id="7.2.2.10"/>
    </reaction>
</comment>
<dbReference type="EMBL" id="AUWU02000006">
    <property type="protein sequence ID" value="KAH0571647.1"/>
    <property type="molecule type" value="Genomic_DNA"/>
</dbReference>
<proteinExistence type="inferred from homology"/>
<dbReference type="PANTHER" id="PTHR24093">
    <property type="entry name" value="CATION TRANSPORTING ATPASE"/>
    <property type="match status" value="1"/>
</dbReference>
<keyword evidence="4 14" id="KW-0812">Transmembrane</keyword>
<comment type="subcellular location">
    <subcellularLocation>
        <location evidence="1">Endomembrane system</location>
        <topology evidence="1">Multi-pass membrane protein</topology>
    </subcellularLocation>
    <subcellularLocation>
        <location evidence="14">Membrane</location>
        <topology evidence="14">Multi-pass membrane protein</topology>
    </subcellularLocation>
</comment>
<dbReference type="SUPFAM" id="SSF81665">
    <property type="entry name" value="Calcium ATPase, transmembrane domain M"/>
    <property type="match status" value="1"/>
</dbReference>
<dbReference type="NCBIfam" id="TIGR01494">
    <property type="entry name" value="ATPase_P-type"/>
    <property type="match status" value="2"/>
</dbReference>
<evidence type="ECO:0000256" key="4">
    <source>
        <dbReference type="ARBA" id="ARBA00022692"/>
    </source>
</evidence>
<dbReference type="InterPro" id="IPR023214">
    <property type="entry name" value="HAD_sf"/>
</dbReference>
<dbReference type="InterPro" id="IPR001757">
    <property type="entry name" value="P_typ_ATPase"/>
</dbReference>
<feature type="transmembrane region" description="Helical" evidence="14">
    <location>
        <begin position="908"/>
        <end position="925"/>
    </location>
</feature>
<evidence type="ECO:0000313" key="18">
    <source>
        <dbReference type="EMBL" id="KAH0571647.1"/>
    </source>
</evidence>
<dbReference type="OrthoDB" id="3352408at2759"/>
<dbReference type="AlphaFoldDB" id="V6LMK1"/>